<accession>A0A6C0FLH1</accession>
<dbReference type="AlphaFoldDB" id="A0A6C0FLH1"/>
<protein>
    <submittedName>
        <fullName evidence="1">Uncharacterized protein</fullName>
    </submittedName>
</protein>
<reference evidence="1" key="1">
    <citation type="journal article" date="2020" name="Nature">
        <title>Giant virus diversity and host interactions through global metagenomics.</title>
        <authorList>
            <person name="Schulz F."/>
            <person name="Roux S."/>
            <person name="Paez-Espino D."/>
            <person name="Jungbluth S."/>
            <person name="Walsh D.A."/>
            <person name="Denef V.J."/>
            <person name="McMahon K.D."/>
            <person name="Konstantinidis K.T."/>
            <person name="Eloe-Fadrosh E.A."/>
            <person name="Kyrpides N.C."/>
            <person name="Woyke T."/>
        </authorList>
    </citation>
    <scope>NUCLEOTIDE SEQUENCE</scope>
    <source>
        <strain evidence="1">GVMAG-S-ERX556126-94</strain>
    </source>
</reference>
<sequence length="72" mass="8668">MPLRSGKEYRKKDYLKVLFPKETQPFNMVLLPEKGLQYKVNIDFDESSKAWRKNKIQLGEGMFKYKRPSRKN</sequence>
<dbReference type="EMBL" id="MN738840">
    <property type="protein sequence ID" value="QHT39265.1"/>
    <property type="molecule type" value="Genomic_DNA"/>
</dbReference>
<proteinExistence type="predicted"/>
<organism evidence="1">
    <name type="scientific">viral metagenome</name>
    <dbReference type="NCBI Taxonomy" id="1070528"/>
    <lineage>
        <taxon>unclassified sequences</taxon>
        <taxon>metagenomes</taxon>
        <taxon>organismal metagenomes</taxon>
    </lineage>
</organism>
<name>A0A6C0FLH1_9ZZZZ</name>
<evidence type="ECO:0000313" key="1">
    <source>
        <dbReference type="EMBL" id="QHT39265.1"/>
    </source>
</evidence>